<evidence type="ECO:0000256" key="4">
    <source>
        <dbReference type="ARBA" id="ARBA00022801"/>
    </source>
</evidence>
<dbReference type="CDD" id="cd01296">
    <property type="entry name" value="Imidazolone-5PH"/>
    <property type="match status" value="1"/>
</dbReference>
<dbReference type="AlphaFoldDB" id="A0A3B0RVL5"/>
<evidence type="ECO:0000313" key="9">
    <source>
        <dbReference type="EMBL" id="VAV95141.1"/>
    </source>
</evidence>
<keyword evidence="5" id="KW-0369">Histidine metabolism</keyword>
<gene>
    <name evidence="9" type="ORF">MNBD_ALPHA06-2194</name>
</gene>
<dbReference type="Gene3D" id="3.20.20.140">
    <property type="entry name" value="Metal-dependent hydrolases"/>
    <property type="match status" value="1"/>
</dbReference>
<sequence>MEQDKTNRVLSGCHLATMQDADVAYGVLHDGAVAISGQQIVWTGPSSQLPEPYQDWPNQDLNGRWLLPAFVDCHTHLVYAGNRVTEFEQRLQGASYEQIAKAGGGILSTVAATRAASKEELFAQSRPRLEQMSEFGTGTVEIKSGYGLRLDDEIKMLRVARKLGEQTGVRVCTSFLGAHALPPEFAGRSDEYIELVVSEILPEAARLGLVDAVDVFCESIAFSLAQTRRVLEKATELGLPIRLHAEQLSNSQGAQMAAEMGALSCDHLEYLDEAGAMAMAKAGTVAVLLPGAFYFLNETQKPPVQILREQAVSMAIATDCNPGSSPTTNLPLMANMACSLFGLTAEEALAGITRNGAKALGLGDKIGKIAPGFAADLVAWQITHPAQIVYAFGGCAPQEKV</sequence>
<dbReference type="GO" id="GO:0005737">
    <property type="term" value="C:cytoplasm"/>
    <property type="evidence" value="ECO:0007669"/>
    <property type="project" value="InterPro"/>
</dbReference>
<proteinExistence type="inferred from homology"/>
<evidence type="ECO:0000256" key="5">
    <source>
        <dbReference type="ARBA" id="ARBA00022808"/>
    </source>
</evidence>
<dbReference type="InterPro" id="IPR011059">
    <property type="entry name" value="Metal-dep_hydrolase_composite"/>
</dbReference>
<accession>A0A3B0RVL5</accession>
<dbReference type="SUPFAM" id="SSF51338">
    <property type="entry name" value="Composite domain of metallo-dependent hydrolases"/>
    <property type="match status" value="1"/>
</dbReference>
<comment type="pathway">
    <text evidence="1">Amino-acid degradation.</text>
</comment>
<keyword evidence="3" id="KW-0479">Metal-binding</keyword>
<organism evidence="9">
    <name type="scientific">hydrothermal vent metagenome</name>
    <dbReference type="NCBI Taxonomy" id="652676"/>
    <lineage>
        <taxon>unclassified sequences</taxon>
        <taxon>metagenomes</taxon>
        <taxon>ecological metagenomes</taxon>
    </lineage>
</organism>
<dbReference type="PANTHER" id="PTHR42752:SF1">
    <property type="entry name" value="IMIDAZOLONEPROPIONASE-RELATED"/>
    <property type="match status" value="1"/>
</dbReference>
<dbReference type="FunFam" id="3.20.20.140:FF:000007">
    <property type="entry name" value="Imidazolonepropionase"/>
    <property type="match status" value="1"/>
</dbReference>
<dbReference type="SUPFAM" id="SSF51556">
    <property type="entry name" value="Metallo-dependent hydrolases"/>
    <property type="match status" value="1"/>
</dbReference>
<feature type="domain" description="Amidohydrolase-related" evidence="8">
    <location>
        <begin position="66"/>
        <end position="382"/>
    </location>
</feature>
<keyword evidence="7" id="KW-0408">Iron</keyword>
<dbReference type="PANTHER" id="PTHR42752">
    <property type="entry name" value="IMIDAZOLONEPROPIONASE"/>
    <property type="match status" value="1"/>
</dbReference>
<dbReference type="GO" id="GO:0050480">
    <property type="term" value="F:imidazolonepropionase activity"/>
    <property type="evidence" value="ECO:0007669"/>
    <property type="project" value="UniProtKB-EC"/>
</dbReference>
<dbReference type="EC" id="3.5.2.7" evidence="2"/>
<dbReference type="InterPro" id="IPR032466">
    <property type="entry name" value="Metal_Hydrolase"/>
</dbReference>
<reference evidence="9" key="1">
    <citation type="submission" date="2018-06" db="EMBL/GenBank/DDBJ databases">
        <authorList>
            <person name="Zhirakovskaya E."/>
        </authorList>
    </citation>
    <scope>NUCLEOTIDE SEQUENCE</scope>
</reference>
<dbReference type="EMBL" id="UOEE01000197">
    <property type="protein sequence ID" value="VAV95141.1"/>
    <property type="molecule type" value="Genomic_DNA"/>
</dbReference>
<protein>
    <recommendedName>
        <fullName evidence="2">imidazolonepropionase</fullName>
        <ecNumber evidence="2">3.5.2.7</ecNumber>
    </recommendedName>
</protein>
<dbReference type="InterPro" id="IPR005920">
    <property type="entry name" value="HutI"/>
</dbReference>
<evidence type="ECO:0000256" key="3">
    <source>
        <dbReference type="ARBA" id="ARBA00022723"/>
    </source>
</evidence>
<evidence type="ECO:0000256" key="7">
    <source>
        <dbReference type="ARBA" id="ARBA00023004"/>
    </source>
</evidence>
<keyword evidence="4 9" id="KW-0378">Hydrolase</keyword>
<dbReference type="Pfam" id="PF01979">
    <property type="entry name" value="Amidohydro_1"/>
    <property type="match status" value="1"/>
</dbReference>
<name>A0A3B0RVL5_9ZZZZ</name>
<dbReference type="NCBIfam" id="TIGR01224">
    <property type="entry name" value="hutI"/>
    <property type="match status" value="1"/>
</dbReference>
<dbReference type="GO" id="GO:0019556">
    <property type="term" value="P:L-histidine catabolic process to glutamate and formamide"/>
    <property type="evidence" value="ECO:0007669"/>
    <property type="project" value="InterPro"/>
</dbReference>
<dbReference type="InterPro" id="IPR006680">
    <property type="entry name" value="Amidohydro-rel"/>
</dbReference>
<evidence type="ECO:0000259" key="8">
    <source>
        <dbReference type="Pfam" id="PF01979"/>
    </source>
</evidence>
<evidence type="ECO:0000256" key="1">
    <source>
        <dbReference type="ARBA" id="ARBA00005023"/>
    </source>
</evidence>
<evidence type="ECO:0000256" key="2">
    <source>
        <dbReference type="ARBA" id="ARBA00012864"/>
    </source>
</evidence>
<dbReference type="Gene3D" id="2.30.40.10">
    <property type="entry name" value="Urease, subunit C, domain 1"/>
    <property type="match status" value="1"/>
</dbReference>
<evidence type="ECO:0000256" key="6">
    <source>
        <dbReference type="ARBA" id="ARBA00022833"/>
    </source>
</evidence>
<keyword evidence="6" id="KW-0862">Zinc</keyword>
<dbReference type="GO" id="GO:0046872">
    <property type="term" value="F:metal ion binding"/>
    <property type="evidence" value="ECO:0007669"/>
    <property type="project" value="UniProtKB-KW"/>
</dbReference>
<dbReference type="HAMAP" id="MF_00372">
    <property type="entry name" value="HutI"/>
    <property type="match status" value="1"/>
</dbReference>